<feature type="transmembrane region" description="Helical" evidence="6">
    <location>
        <begin position="120"/>
        <end position="139"/>
    </location>
</feature>
<dbReference type="EMBL" id="KL584832">
    <property type="protein sequence ID" value="KEQ63279.1"/>
    <property type="molecule type" value="Genomic_DNA"/>
</dbReference>
<keyword evidence="3 6" id="KW-0812">Transmembrane</keyword>
<comment type="subcellular location">
    <subcellularLocation>
        <location evidence="1">Membrane</location>
        <topology evidence="1">Multi-pass membrane protein</topology>
    </subcellularLocation>
</comment>
<dbReference type="AlphaFoldDB" id="A0A074VVK0"/>
<keyword evidence="8" id="KW-1185">Reference proteome</keyword>
<dbReference type="PANTHER" id="PTHR45649:SF13">
    <property type="entry name" value="THIAMINE TRANSPORTER THI9"/>
    <property type="match status" value="1"/>
</dbReference>
<evidence type="ECO:0000313" key="8">
    <source>
        <dbReference type="Proteomes" id="UP000030672"/>
    </source>
</evidence>
<proteinExistence type="predicted"/>
<dbReference type="Proteomes" id="UP000030672">
    <property type="component" value="Unassembled WGS sequence"/>
</dbReference>
<gene>
    <name evidence="7" type="ORF">M437DRAFT_75156</name>
</gene>
<dbReference type="STRING" id="1043003.A0A074VVK0"/>
<evidence type="ECO:0000256" key="3">
    <source>
        <dbReference type="ARBA" id="ARBA00022692"/>
    </source>
</evidence>
<feature type="transmembrane region" description="Helical" evidence="6">
    <location>
        <begin position="276"/>
        <end position="295"/>
    </location>
</feature>
<keyword evidence="4 6" id="KW-1133">Transmembrane helix</keyword>
<feature type="transmembrane region" description="Helical" evidence="6">
    <location>
        <begin position="360"/>
        <end position="382"/>
    </location>
</feature>
<dbReference type="GeneID" id="63919737"/>
<feature type="transmembrane region" description="Helical" evidence="6">
    <location>
        <begin position="335"/>
        <end position="354"/>
    </location>
</feature>
<dbReference type="GO" id="GO:0016020">
    <property type="term" value="C:membrane"/>
    <property type="evidence" value="ECO:0007669"/>
    <property type="project" value="UniProtKB-SubCell"/>
</dbReference>
<reference evidence="7 8" key="1">
    <citation type="journal article" date="2014" name="BMC Genomics">
        <title>Genome sequencing of four Aureobasidium pullulans varieties: biotechnological potential, stress tolerance, and description of new species.</title>
        <authorList>
            <person name="Gostin Ar C."/>
            <person name="Ohm R.A."/>
            <person name="Kogej T."/>
            <person name="Sonjak S."/>
            <person name="Turk M."/>
            <person name="Zajc J."/>
            <person name="Zalar P."/>
            <person name="Grube M."/>
            <person name="Sun H."/>
            <person name="Han J."/>
            <person name="Sharma A."/>
            <person name="Chiniquy J."/>
            <person name="Ngan C.Y."/>
            <person name="Lipzen A."/>
            <person name="Barry K."/>
            <person name="Grigoriev I.V."/>
            <person name="Gunde-Cimerman N."/>
        </authorList>
    </citation>
    <scope>NUCLEOTIDE SEQUENCE [LARGE SCALE GENOMIC DNA]</scope>
    <source>
        <strain evidence="7 8">CBS 110374</strain>
    </source>
</reference>
<feature type="transmembrane region" description="Helical" evidence="6">
    <location>
        <begin position="27"/>
        <end position="57"/>
    </location>
</feature>
<dbReference type="PANTHER" id="PTHR45649">
    <property type="entry name" value="AMINO-ACID PERMEASE BAT1"/>
    <property type="match status" value="1"/>
</dbReference>
<feature type="transmembrane region" description="Helical" evidence="6">
    <location>
        <begin position="403"/>
        <end position="420"/>
    </location>
</feature>
<protein>
    <submittedName>
        <fullName evidence="7">Amino acid transporter</fullName>
    </submittedName>
</protein>
<organism evidence="7 8">
    <name type="scientific">Aureobasidium melanogenum (strain CBS 110374)</name>
    <name type="common">Aureobasidium pullulans var. melanogenum</name>
    <dbReference type="NCBI Taxonomy" id="1043003"/>
    <lineage>
        <taxon>Eukaryota</taxon>
        <taxon>Fungi</taxon>
        <taxon>Dikarya</taxon>
        <taxon>Ascomycota</taxon>
        <taxon>Pezizomycotina</taxon>
        <taxon>Dothideomycetes</taxon>
        <taxon>Dothideomycetidae</taxon>
        <taxon>Dothideales</taxon>
        <taxon>Saccotheciaceae</taxon>
        <taxon>Aureobasidium</taxon>
    </lineage>
</organism>
<dbReference type="InterPro" id="IPR002293">
    <property type="entry name" value="AA/rel_permease1"/>
</dbReference>
<dbReference type="GO" id="GO:0022857">
    <property type="term" value="F:transmembrane transporter activity"/>
    <property type="evidence" value="ECO:0007669"/>
    <property type="project" value="InterPro"/>
</dbReference>
<evidence type="ECO:0000256" key="5">
    <source>
        <dbReference type="ARBA" id="ARBA00023136"/>
    </source>
</evidence>
<feature type="transmembrane region" description="Helical" evidence="6">
    <location>
        <begin position="432"/>
        <end position="450"/>
    </location>
</feature>
<dbReference type="HOGENOM" id="CLU_004495_7_1_1"/>
<evidence type="ECO:0000313" key="7">
    <source>
        <dbReference type="EMBL" id="KEQ63279.1"/>
    </source>
</evidence>
<feature type="transmembrane region" description="Helical" evidence="6">
    <location>
        <begin position="146"/>
        <end position="168"/>
    </location>
</feature>
<keyword evidence="5 6" id="KW-0472">Membrane</keyword>
<evidence type="ECO:0000256" key="2">
    <source>
        <dbReference type="ARBA" id="ARBA00022448"/>
    </source>
</evidence>
<name>A0A074VVK0_AURM1</name>
<evidence type="ECO:0000256" key="6">
    <source>
        <dbReference type="SAM" id="Phobius"/>
    </source>
</evidence>
<feature type="transmembrane region" description="Helical" evidence="6">
    <location>
        <begin position="233"/>
        <end position="255"/>
    </location>
</feature>
<evidence type="ECO:0000256" key="4">
    <source>
        <dbReference type="ARBA" id="ARBA00022989"/>
    </source>
</evidence>
<dbReference type="Gene3D" id="1.20.1740.10">
    <property type="entry name" value="Amino acid/polyamine transporter I"/>
    <property type="match status" value="1"/>
</dbReference>
<evidence type="ECO:0000256" key="1">
    <source>
        <dbReference type="ARBA" id="ARBA00004141"/>
    </source>
</evidence>
<accession>A0A074VVK0</accession>
<sequence>MYVIGGIRSTFYIGVEAGGPAAYWSSYLVTMVFTMITAAVLAEICSALPAAGSIYFWAAEAGGPKYARLFGFIVAWWSCTAWTTFVASLGQSTANFILSELPVFGVTSLITDTSDIKFRAVQWAVSEGILFLAIGMNYLNPKTYKWIFRIASAIIVLDFVLNIIWFPIGVSQTYGFQSAKFAFTATDNLTGAPPVWNWMLSYYVTAGILVGFEASGHISEETQNANLVAAKGIFTSALVSALMGFPMVILFLFCCPDLSKFNFDYPQPFVGIYAQALGRGGHLVMNIVCILGLFFNTTVSGVASSRLIWAVARDGVLPFSGWISAVSANKEPRNAVTVMLVVAALLLCSILPSATAFSSLVSAAGVPTITAYALICFGRTFLTPGEFKNAPWSLGRWSRPMNFVALIWNLYLAAVLFSPLEFPVTGENFNYSPVIFGAITIFALLSYWFMPKDKWLPAARLGKVHMLEEELNANRTGRSSSVSGPST</sequence>
<dbReference type="PIRSF" id="PIRSF006060">
    <property type="entry name" value="AA_transporter"/>
    <property type="match status" value="1"/>
</dbReference>
<dbReference type="Pfam" id="PF13520">
    <property type="entry name" value="AA_permease_2"/>
    <property type="match status" value="1"/>
</dbReference>
<keyword evidence="2" id="KW-0813">Transport</keyword>
<dbReference type="RefSeq" id="XP_040880302.1">
    <property type="nucleotide sequence ID" value="XM_041026364.1"/>
</dbReference>
<feature type="transmembrane region" description="Helical" evidence="6">
    <location>
        <begin position="69"/>
        <end position="89"/>
    </location>
</feature>